<sequence length="193" mass="21390">MRQRQTPRGVERRSRHWLSNHHKASLDKVRLCTTHHAEPVPFLNDDHDHDLGRGSYIPKHTSTFSTTMAQKNKPLPAAPSTRLGSRYPTRSSSNPGGHTRLALDIPRDINSEAASITAVAPSHVFSGFPGVRMRAARFLQRLLGPNKRFVGGIDGRVRGNKSGKGTSTGMLKLLGRKGRKSEAQVIAERYRSQ</sequence>
<proteinExistence type="predicted"/>
<gene>
    <name evidence="2" type="ORF">CYLTODRAFT_371294</name>
</gene>
<dbReference type="Proteomes" id="UP000054007">
    <property type="component" value="Unassembled WGS sequence"/>
</dbReference>
<protein>
    <submittedName>
        <fullName evidence="2">Uncharacterized protein</fullName>
    </submittedName>
</protein>
<feature type="region of interest" description="Disordered" evidence="1">
    <location>
        <begin position="1"/>
        <end position="21"/>
    </location>
</feature>
<accession>A0A0D7BKT2</accession>
<evidence type="ECO:0000256" key="1">
    <source>
        <dbReference type="SAM" id="MobiDB-lite"/>
    </source>
</evidence>
<reference evidence="2 3" key="1">
    <citation type="journal article" date="2015" name="Fungal Genet. Biol.">
        <title>Evolution of novel wood decay mechanisms in Agaricales revealed by the genome sequences of Fistulina hepatica and Cylindrobasidium torrendii.</title>
        <authorList>
            <person name="Floudas D."/>
            <person name="Held B.W."/>
            <person name="Riley R."/>
            <person name="Nagy L.G."/>
            <person name="Koehler G."/>
            <person name="Ransdell A.S."/>
            <person name="Younus H."/>
            <person name="Chow J."/>
            <person name="Chiniquy J."/>
            <person name="Lipzen A."/>
            <person name="Tritt A."/>
            <person name="Sun H."/>
            <person name="Haridas S."/>
            <person name="LaButti K."/>
            <person name="Ohm R.A."/>
            <person name="Kues U."/>
            <person name="Blanchette R.A."/>
            <person name="Grigoriev I.V."/>
            <person name="Minto R.E."/>
            <person name="Hibbett D.S."/>
        </authorList>
    </citation>
    <scope>NUCLEOTIDE SEQUENCE [LARGE SCALE GENOMIC DNA]</scope>
    <source>
        <strain evidence="2 3">FP15055 ss-10</strain>
    </source>
</reference>
<dbReference type="AlphaFoldDB" id="A0A0D7BKT2"/>
<feature type="region of interest" description="Disordered" evidence="1">
    <location>
        <begin position="70"/>
        <end position="100"/>
    </location>
</feature>
<evidence type="ECO:0000313" key="3">
    <source>
        <dbReference type="Proteomes" id="UP000054007"/>
    </source>
</evidence>
<dbReference type="EMBL" id="KN880471">
    <property type="protein sequence ID" value="KIY70201.1"/>
    <property type="molecule type" value="Genomic_DNA"/>
</dbReference>
<keyword evidence="3" id="KW-1185">Reference proteome</keyword>
<organism evidence="2 3">
    <name type="scientific">Cylindrobasidium torrendii FP15055 ss-10</name>
    <dbReference type="NCBI Taxonomy" id="1314674"/>
    <lineage>
        <taxon>Eukaryota</taxon>
        <taxon>Fungi</taxon>
        <taxon>Dikarya</taxon>
        <taxon>Basidiomycota</taxon>
        <taxon>Agaricomycotina</taxon>
        <taxon>Agaricomycetes</taxon>
        <taxon>Agaricomycetidae</taxon>
        <taxon>Agaricales</taxon>
        <taxon>Marasmiineae</taxon>
        <taxon>Physalacriaceae</taxon>
        <taxon>Cylindrobasidium</taxon>
    </lineage>
</organism>
<name>A0A0D7BKT2_9AGAR</name>
<evidence type="ECO:0000313" key="2">
    <source>
        <dbReference type="EMBL" id="KIY70201.1"/>
    </source>
</evidence>